<accession>A0ABS6ES02</accession>
<organism evidence="4 5">
    <name type="scientific">Butyricicoccus intestinisimiae</name>
    <dbReference type="NCBI Taxonomy" id="2841509"/>
    <lineage>
        <taxon>Bacteria</taxon>
        <taxon>Bacillati</taxon>
        <taxon>Bacillota</taxon>
        <taxon>Clostridia</taxon>
        <taxon>Eubacteriales</taxon>
        <taxon>Butyricicoccaceae</taxon>
        <taxon>Butyricicoccus</taxon>
    </lineage>
</organism>
<comment type="caution">
    <text evidence="4">The sequence shown here is derived from an EMBL/GenBank/DDBJ whole genome shotgun (WGS) entry which is preliminary data.</text>
</comment>
<dbReference type="Proteomes" id="UP000783588">
    <property type="component" value="Unassembled WGS sequence"/>
</dbReference>
<proteinExistence type="inferred from homology"/>
<dbReference type="Pfam" id="PF03323">
    <property type="entry name" value="GerA"/>
    <property type="match status" value="1"/>
</dbReference>
<dbReference type="PANTHER" id="PTHR22550">
    <property type="entry name" value="SPORE GERMINATION PROTEIN"/>
    <property type="match status" value="1"/>
</dbReference>
<dbReference type="InterPro" id="IPR050768">
    <property type="entry name" value="UPF0353/GerABKA_families"/>
</dbReference>
<gene>
    <name evidence="4" type="ORF">KQI75_07550</name>
</gene>
<dbReference type="PANTHER" id="PTHR22550:SF5">
    <property type="entry name" value="LEUCINE ZIPPER PROTEIN 4"/>
    <property type="match status" value="1"/>
</dbReference>
<protein>
    <submittedName>
        <fullName evidence="4">Spore germination protein</fullName>
    </submittedName>
</protein>
<name>A0ABS6ES02_9FIRM</name>
<keyword evidence="2 3" id="KW-0472">Membrane</keyword>
<sequence length="480" mass="53203">MELSFTTDLDENIAMMKRLFVHDDTFICREVRGQSALRAALFFFDGMVNSQAINESIVKPISLWTGNSLQMPDVIREVLQIDDCPFDLKTDQLLAAFLYGDTIVLVDGDSRPAVVNTKGFAKRGPDEPDNEKVLRGPREGFTEAFMGNLALIRRRLRTPNLCFEFSGIGSVTHTTVSLCYIQGIADEAVLETVRQRLQDIPLDSILDANYLGEIIRDNRFSPFPTVGVTERPDIVAAKLLEGRVAIVVDGTPVVLTAPHILQETFQANDDYYISFLYTNLTRWLRVLGFVLTLTLPAIYVALLTWQQEMLPTRLLFSISAARQGVPFSTFAEAVGTLAVFEILKEAGTRTPDTIGQALSIVGGLVLGQAAVDARFVSAPMVIIIAFSGVTALIVPKLRTATLLLRFFLLVCAALLGLYGVLFGGCLILAHLCRLSSFGVPYLTNVLAAEKHSRRDVLLRFPWFAMKPEHRFLAGWRGVRR</sequence>
<dbReference type="RefSeq" id="WP_216470128.1">
    <property type="nucleotide sequence ID" value="NZ_JAHLQI010000003.1"/>
</dbReference>
<keyword evidence="3" id="KW-1133">Transmembrane helix</keyword>
<dbReference type="InterPro" id="IPR004995">
    <property type="entry name" value="Spore_Ger"/>
</dbReference>
<keyword evidence="5" id="KW-1185">Reference proteome</keyword>
<reference evidence="4 5" key="1">
    <citation type="submission" date="2021-06" db="EMBL/GenBank/DDBJ databases">
        <authorList>
            <person name="Sun Q."/>
            <person name="Li D."/>
        </authorList>
    </citation>
    <scope>NUCLEOTIDE SEQUENCE [LARGE SCALE GENOMIC DNA]</scope>
    <source>
        <strain evidence="4 5">MSJd-7</strain>
    </source>
</reference>
<evidence type="ECO:0000313" key="5">
    <source>
        <dbReference type="Proteomes" id="UP000783588"/>
    </source>
</evidence>
<evidence type="ECO:0000313" key="4">
    <source>
        <dbReference type="EMBL" id="MBU5490473.1"/>
    </source>
</evidence>
<feature type="transmembrane region" description="Helical" evidence="3">
    <location>
        <begin position="283"/>
        <end position="305"/>
    </location>
</feature>
<dbReference type="PIRSF" id="PIRSF005690">
    <property type="entry name" value="GerBA"/>
    <property type="match status" value="1"/>
</dbReference>
<comment type="similarity">
    <text evidence="1">Belongs to the GerABKA family.</text>
</comment>
<feature type="transmembrane region" description="Helical" evidence="3">
    <location>
        <begin position="406"/>
        <end position="431"/>
    </location>
</feature>
<evidence type="ECO:0000256" key="2">
    <source>
        <dbReference type="ARBA" id="ARBA00023136"/>
    </source>
</evidence>
<evidence type="ECO:0000256" key="1">
    <source>
        <dbReference type="ARBA" id="ARBA00005278"/>
    </source>
</evidence>
<evidence type="ECO:0000256" key="3">
    <source>
        <dbReference type="SAM" id="Phobius"/>
    </source>
</evidence>
<feature type="transmembrane region" description="Helical" evidence="3">
    <location>
        <begin position="377"/>
        <end position="394"/>
    </location>
</feature>
<dbReference type="EMBL" id="JAHLQI010000003">
    <property type="protein sequence ID" value="MBU5490473.1"/>
    <property type="molecule type" value="Genomic_DNA"/>
</dbReference>
<keyword evidence="3" id="KW-0812">Transmembrane</keyword>